<proteinExistence type="predicted"/>
<dbReference type="PROSITE" id="PS50097">
    <property type="entry name" value="BTB"/>
    <property type="match status" value="1"/>
</dbReference>
<dbReference type="Gene3D" id="3.30.710.10">
    <property type="entry name" value="Potassium Channel Kv1.1, Chain A"/>
    <property type="match status" value="1"/>
</dbReference>
<dbReference type="OrthoDB" id="5275938at2759"/>
<accession>A0A9P8V9A3</accession>
<dbReference type="InterPro" id="IPR000210">
    <property type="entry name" value="BTB/POZ_dom"/>
</dbReference>
<sequence>MPPKTAMPKPAEAHVTDIADLGIVVSATTKIFVNASVLRNASKVFRIMLGPDFLEGHTIVNSSNRQIPFIDLPEDKPKAMLTLMRLLHHRHRDIELAGQLECNVVHEIAVLADKYDVCDAVRSVLATLPIALDQAPPKDLWYVLSAAYLVGHRGAFSNISVQLLLEGSVPFLDLVRECKTRRDSDLWMAAMHEAKRSQLCTKVSREIIDRMGVIISESGPIKHAEDFTNYVYMGEDYPLGRTIQELKNAVGTRPTTEDPTTVETLLEGLENDIAEGICFDCVGNFGVHTGQHDPATKCIF</sequence>
<evidence type="ECO:0000313" key="2">
    <source>
        <dbReference type="EMBL" id="KAH6682327.1"/>
    </source>
</evidence>
<gene>
    <name evidence="2" type="ORF">F5X68DRAFT_263302</name>
</gene>
<dbReference type="InterPro" id="IPR011333">
    <property type="entry name" value="SKP1/BTB/POZ_sf"/>
</dbReference>
<keyword evidence="3" id="KW-1185">Reference proteome</keyword>
<organism evidence="2 3">
    <name type="scientific">Plectosphaerella plurivora</name>
    <dbReference type="NCBI Taxonomy" id="936078"/>
    <lineage>
        <taxon>Eukaryota</taxon>
        <taxon>Fungi</taxon>
        <taxon>Dikarya</taxon>
        <taxon>Ascomycota</taxon>
        <taxon>Pezizomycotina</taxon>
        <taxon>Sordariomycetes</taxon>
        <taxon>Hypocreomycetidae</taxon>
        <taxon>Glomerellales</taxon>
        <taxon>Plectosphaerellaceae</taxon>
        <taxon>Plectosphaerella</taxon>
    </lineage>
</organism>
<dbReference type="EMBL" id="JAGSXJ010000018">
    <property type="protein sequence ID" value="KAH6682327.1"/>
    <property type="molecule type" value="Genomic_DNA"/>
</dbReference>
<evidence type="ECO:0000259" key="1">
    <source>
        <dbReference type="PROSITE" id="PS50097"/>
    </source>
</evidence>
<name>A0A9P8V9A3_9PEZI</name>
<dbReference type="AlphaFoldDB" id="A0A9P8V9A3"/>
<evidence type="ECO:0000313" key="3">
    <source>
        <dbReference type="Proteomes" id="UP000770015"/>
    </source>
</evidence>
<reference evidence="2" key="1">
    <citation type="journal article" date="2021" name="Nat. Commun.">
        <title>Genetic determinants of endophytism in the Arabidopsis root mycobiome.</title>
        <authorList>
            <person name="Mesny F."/>
            <person name="Miyauchi S."/>
            <person name="Thiergart T."/>
            <person name="Pickel B."/>
            <person name="Atanasova L."/>
            <person name="Karlsson M."/>
            <person name="Huettel B."/>
            <person name="Barry K.W."/>
            <person name="Haridas S."/>
            <person name="Chen C."/>
            <person name="Bauer D."/>
            <person name="Andreopoulos W."/>
            <person name="Pangilinan J."/>
            <person name="LaButti K."/>
            <person name="Riley R."/>
            <person name="Lipzen A."/>
            <person name="Clum A."/>
            <person name="Drula E."/>
            <person name="Henrissat B."/>
            <person name="Kohler A."/>
            <person name="Grigoriev I.V."/>
            <person name="Martin F.M."/>
            <person name="Hacquard S."/>
        </authorList>
    </citation>
    <scope>NUCLEOTIDE SEQUENCE</scope>
    <source>
        <strain evidence="2">MPI-SDFR-AT-0117</strain>
    </source>
</reference>
<dbReference type="Proteomes" id="UP000770015">
    <property type="component" value="Unassembled WGS sequence"/>
</dbReference>
<feature type="domain" description="BTB" evidence="1">
    <location>
        <begin position="19"/>
        <end position="96"/>
    </location>
</feature>
<protein>
    <recommendedName>
        <fullName evidence="1">BTB domain-containing protein</fullName>
    </recommendedName>
</protein>
<comment type="caution">
    <text evidence="2">The sequence shown here is derived from an EMBL/GenBank/DDBJ whole genome shotgun (WGS) entry which is preliminary data.</text>
</comment>